<dbReference type="Gene3D" id="1.25.10.10">
    <property type="entry name" value="Leucine-rich Repeat Variant"/>
    <property type="match status" value="1"/>
</dbReference>
<dbReference type="InterPro" id="IPR011989">
    <property type="entry name" value="ARM-like"/>
</dbReference>
<evidence type="ECO:0000313" key="2">
    <source>
        <dbReference type="Proteomes" id="UP001596058"/>
    </source>
</evidence>
<keyword evidence="2" id="KW-1185">Reference proteome</keyword>
<dbReference type="InterPro" id="IPR016024">
    <property type="entry name" value="ARM-type_fold"/>
</dbReference>
<sequence length="85" mass="9022">MGLDDRRRRADRARQIADPATAVPPLVTALSDTNLDVRKAAVLASAPWAGAPEVTEALRSALTDTDADVRAHARHALTSQSHITA</sequence>
<protein>
    <submittedName>
        <fullName evidence="1">HEAT repeat domain-containing protein</fullName>
    </submittedName>
</protein>
<dbReference type="EMBL" id="JBHSPA010000109">
    <property type="protein sequence ID" value="MFC5834233.1"/>
    <property type="molecule type" value="Genomic_DNA"/>
</dbReference>
<organism evidence="1 2">
    <name type="scientific">Nonomuraea insulae</name>
    <dbReference type="NCBI Taxonomy" id="1616787"/>
    <lineage>
        <taxon>Bacteria</taxon>
        <taxon>Bacillati</taxon>
        <taxon>Actinomycetota</taxon>
        <taxon>Actinomycetes</taxon>
        <taxon>Streptosporangiales</taxon>
        <taxon>Streptosporangiaceae</taxon>
        <taxon>Nonomuraea</taxon>
    </lineage>
</organism>
<comment type="caution">
    <text evidence="1">The sequence shown here is derived from an EMBL/GenBank/DDBJ whole genome shotgun (WGS) entry which is preliminary data.</text>
</comment>
<dbReference type="Pfam" id="PF13646">
    <property type="entry name" value="HEAT_2"/>
    <property type="match status" value="1"/>
</dbReference>
<name>A0ABW1DAN6_9ACTN</name>
<evidence type="ECO:0000313" key="1">
    <source>
        <dbReference type="EMBL" id="MFC5834233.1"/>
    </source>
</evidence>
<dbReference type="Proteomes" id="UP001596058">
    <property type="component" value="Unassembled WGS sequence"/>
</dbReference>
<reference evidence="2" key="1">
    <citation type="journal article" date="2019" name="Int. J. Syst. Evol. Microbiol.">
        <title>The Global Catalogue of Microorganisms (GCM) 10K type strain sequencing project: providing services to taxonomists for standard genome sequencing and annotation.</title>
        <authorList>
            <consortium name="The Broad Institute Genomics Platform"/>
            <consortium name="The Broad Institute Genome Sequencing Center for Infectious Disease"/>
            <person name="Wu L."/>
            <person name="Ma J."/>
        </authorList>
    </citation>
    <scope>NUCLEOTIDE SEQUENCE [LARGE SCALE GENOMIC DNA]</scope>
    <source>
        <strain evidence="2">CCUG 53903</strain>
    </source>
</reference>
<proteinExistence type="predicted"/>
<gene>
    <name evidence="1" type="ORF">ACFPZ3_61195</name>
</gene>
<dbReference type="SUPFAM" id="SSF48371">
    <property type="entry name" value="ARM repeat"/>
    <property type="match status" value="1"/>
</dbReference>
<accession>A0ABW1DAN6</accession>
<dbReference type="RefSeq" id="WP_379523649.1">
    <property type="nucleotide sequence ID" value="NZ_JBHSPA010000109.1"/>
</dbReference>